<accession>A0ABQ3DB11</accession>
<organism evidence="3 4">
    <name type="scientific">Streptomyces canarius</name>
    <dbReference type="NCBI Taxonomy" id="285453"/>
    <lineage>
        <taxon>Bacteria</taxon>
        <taxon>Bacillati</taxon>
        <taxon>Actinomycetota</taxon>
        <taxon>Actinomycetes</taxon>
        <taxon>Kitasatosporales</taxon>
        <taxon>Streptomycetaceae</taxon>
        <taxon>Streptomyces</taxon>
    </lineage>
</organism>
<feature type="compositionally biased region" description="Basic and acidic residues" evidence="1">
    <location>
        <begin position="65"/>
        <end position="80"/>
    </location>
</feature>
<evidence type="ECO:0000256" key="2">
    <source>
        <dbReference type="SAM" id="Phobius"/>
    </source>
</evidence>
<evidence type="ECO:0000313" key="3">
    <source>
        <dbReference type="EMBL" id="GHA68296.1"/>
    </source>
</evidence>
<sequence length="106" mass="11643">MATEKQLRGLVYMCLFPLRVIAGIYWLLIGWMIHRPSGEEREALHNARRAATATPGPASNFAGHRPVDGASRVDQERRSCEATVRPATAARVAAGEEAVGRPHRAR</sequence>
<feature type="compositionally biased region" description="Low complexity" evidence="1">
    <location>
        <begin position="81"/>
        <end position="97"/>
    </location>
</feature>
<comment type="caution">
    <text evidence="3">The sequence shown here is derived from an EMBL/GenBank/DDBJ whole genome shotgun (WGS) entry which is preliminary data.</text>
</comment>
<proteinExistence type="predicted"/>
<reference evidence="4" key="1">
    <citation type="journal article" date="2019" name="Int. J. Syst. Evol. Microbiol.">
        <title>The Global Catalogue of Microorganisms (GCM) 10K type strain sequencing project: providing services to taxonomists for standard genome sequencing and annotation.</title>
        <authorList>
            <consortium name="The Broad Institute Genomics Platform"/>
            <consortium name="The Broad Institute Genome Sequencing Center for Infectious Disease"/>
            <person name="Wu L."/>
            <person name="Ma J."/>
        </authorList>
    </citation>
    <scope>NUCLEOTIDE SEQUENCE [LARGE SCALE GENOMIC DNA]</scope>
    <source>
        <strain evidence="4">JCM 4733</strain>
    </source>
</reference>
<keyword evidence="4" id="KW-1185">Reference proteome</keyword>
<dbReference type="Proteomes" id="UP000653644">
    <property type="component" value="Unassembled WGS sequence"/>
</dbReference>
<protein>
    <submittedName>
        <fullName evidence="3">Uncharacterized protein</fullName>
    </submittedName>
</protein>
<feature type="region of interest" description="Disordered" evidence="1">
    <location>
        <begin position="41"/>
        <end position="106"/>
    </location>
</feature>
<keyword evidence="2" id="KW-0472">Membrane</keyword>
<dbReference type="EMBL" id="BMVN01000064">
    <property type="protein sequence ID" value="GHA68296.1"/>
    <property type="molecule type" value="Genomic_DNA"/>
</dbReference>
<gene>
    <name evidence="3" type="ORF">GCM10010345_85040</name>
</gene>
<name>A0ABQ3DB11_9ACTN</name>
<feature type="transmembrane region" description="Helical" evidence="2">
    <location>
        <begin position="12"/>
        <end position="33"/>
    </location>
</feature>
<evidence type="ECO:0000313" key="4">
    <source>
        <dbReference type="Proteomes" id="UP000653644"/>
    </source>
</evidence>
<evidence type="ECO:0000256" key="1">
    <source>
        <dbReference type="SAM" id="MobiDB-lite"/>
    </source>
</evidence>
<feature type="compositionally biased region" description="Low complexity" evidence="1">
    <location>
        <begin position="49"/>
        <end position="58"/>
    </location>
</feature>
<keyword evidence="2" id="KW-0812">Transmembrane</keyword>
<keyword evidence="2" id="KW-1133">Transmembrane helix</keyword>